<accession>A0A1Y1QK00</accession>
<organism evidence="1 2">
    <name type="scientific">Thiothrix lacustris</name>
    <dbReference type="NCBI Taxonomy" id="525917"/>
    <lineage>
        <taxon>Bacteria</taxon>
        <taxon>Pseudomonadati</taxon>
        <taxon>Pseudomonadota</taxon>
        <taxon>Gammaproteobacteria</taxon>
        <taxon>Thiotrichales</taxon>
        <taxon>Thiotrichaceae</taxon>
        <taxon>Thiothrix</taxon>
    </lineage>
</organism>
<name>A0A1Y1QK00_9GAMM</name>
<protein>
    <submittedName>
        <fullName evidence="1">Uncharacterized protein</fullName>
    </submittedName>
</protein>
<evidence type="ECO:0000313" key="2">
    <source>
        <dbReference type="Proteomes" id="UP000192491"/>
    </source>
</evidence>
<dbReference type="Proteomes" id="UP000192491">
    <property type="component" value="Unassembled WGS sequence"/>
</dbReference>
<dbReference type="AlphaFoldDB" id="A0A1Y1QK00"/>
<reference evidence="1 2" key="1">
    <citation type="submission" date="2017-01" db="EMBL/GenBank/DDBJ databases">
        <title>Novel large sulfur bacteria in the metagenomes of groundwater-fed chemosynthetic microbial mats in the Lake Huron basin.</title>
        <authorList>
            <person name="Sharrar A.M."/>
            <person name="Flood B.E."/>
            <person name="Bailey J.V."/>
            <person name="Jones D.S."/>
            <person name="Biddanda B."/>
            <person name="Ruberg S.A."/>
            <person name="Marcus D.N."/>
            <person name="Dick G.J."/>
        </authorList>
    </citation>
    <scope>NUCLEOTIDE SEQUENCE [LARGE SCALE GENOMIC DNA]</scope>
    <source>
        <strain evidence="1">A8</strain>
    </source>
</reference>
<gene>
    <name evidence="1" type="ORF">BWK73_27770</name>
</gene>
<proteinExistence type="predicted"/>
<comment type="caution">
    <text evidence="1">The sequence shown here is derived from an EMBL/GenBank/DDBJ whole genome shotgun (WGS) entry which is preliminary data.</text>
</comment>
<evidence type="ECO:0000313" key="1">
    <source>
        <dbReference type="EMBL" id="OQX07553.1"/>
    </source>
</evidence>
<dbReference type="EMBL" id="MTEJ01000206">
    <property type="protein sequence ID" value="OQX07553.1"/>
    <property type="molecule type" value="Genomic_DNA"/>
</dbReference>
<sequence>MADLAGIASGIAQQYADGAAAQNVMNRAATDAEQATMADKAALAAMQGLSAAVDATSQAVSR</sequence>